<keyword evidence="2" id="KW-1185">Reference proteome</keyword>
<organism evidence="1 2">
    <name type="scientific">Popillia japonica</name>
    <name type="common">Japanese beetle</name>
    <dbReference type="NCBI Taxonomy" id="7064"/>
    <lineage>
        <taxon>Eukaryota</taxon>
        <taxon>Metazoa</taxon>
        <taxon>Ecdysozoa</taxon>
        <taxon>Arthropoda</taxon>
        <taxon>Hexapoda</taxon>
        <taxon>Insecta</taxon>
        <taxon>Pterygota</taxon>
        <taxon>Neoptera</taxon>
        <taxon>Endopterygota</taxon>
        <taxon>Coleoptera</taxon>
        <taxon>Polyphaga</taxon>
        <taxon>Scarabaeiformia</taxon>
        <taxon>Scarabaeidae</taxon>
        <taxon>Rutelinae</taxon>
        <taxon>Popillia</taxon>
    </lineage>
</organism>
<comment type="caution">
    <text evidence="1">The sequence shown here is derived from an EMBL/GenBank/DDBJ whole genome shotgun (WGS) entry which is preliminary data.</text>
</comment>
<dbReference type="AlphaFoldDB" id="A0AAW1MDP4"/>
<sequence>MHVHRDIFKISEALCKIQLNLLWKNPSAAVRCWVFWPIKTYFPQECDVFMGNNSGKSIGDKNIGQIFCQTYLKAATISTANKTFRKCGVEPYDSSIFNDEDFAVAKTTNREYISELHAPCLDNTGRYESSEDDLLLSDYMGKVPVHPPTLPCQLIDPQDYGSSERN</sequence>
<accession>A0AAW1MDP4</accession>
<dbReference type="Proteomes" id="UP001458880">
    <property type="component" value="Unassembled WGS sequence"/>
</dbReference>
<reference evidence="1 2" key="1">
    <citation type="journal article" date="2024" name="BMC Genomics">
        <title>De novo assembly and annotation of Popillia japonica's genome with initial clues to its potential as an invasive pest.</title>
        <authorList>
            <person name="Cucini C."/>
            <person name="Boschi S."/>
            <person name="Funari R."/>
            <person name="Cardaioli E."/>
            <person name="Iannotti N."/>
            <person name="Marturano G."/>
            <person name="Paoli F."/>
            <person name="Bruttini M."/>
            <person name="Carapelli A."/>
            <person name="Frati F."/>
            <person name="Nardi F."/>
        </authorList>
    </citation>
    <scope>NUCLEOTIDE SEQUENCE [LARGE SCALE GENOMIC DNA]</scope>
    <source>
        <strain evidence="1">DMR45628</strain>
    </source>
</reference>
<evidence type="ECO:0000313" key="1">
    <source>
        <dbReference type="EMBL" id="KAK9744255.1"/>
    </source>
</evidence>
<name>A0AAW1MDP4_POPJA</name>
<evidence type="ECO:0000313" key="2">
    <source>
        <dbReference type="Proteomes" id="UP001458880"/>
    </source>
</evidence>
<gene>
    <name evidence="1" type="ORF">QE152_g7920</name>
</gene>
<protein>
    <submittedName>
        <fullName evidence="1">Uncharacterized protein</fullName>
    </submittedName>
</protein>
<dbReference type="EMBL" id="JASPKY010000060">
    <property type="protein sequence ID" value="KAK9744255.1"/>
    <property type="molecule type" value="Genomic_DNA"/>
</dbReference>
<proteinExistence type="predicted"/>